<accession>A0ACC3TA28</accession>
<evidence type="ECO:0000313" key="1">
    <source>
        <dbReference type="EMBL" id="KAK9240793.1"/>
    </source>
</evidence>
<proteinExistence type="predicted"/>
<organism evidence="1 2">
    <name type="scientific">Lipomyces kononenkoae</name>
    <name type="common">Yeast</name>
    <dbReference type="NCBI Taxonomy" id="34357"/>
    <lineage>
        <taxon>Eukaryota</taxon>
        <taxon>Fungi</taxon>
        <taxon>Dikarya</taxon>
        <taxon>Ascomycota</taxon>
        <taxon>Saccharomycotina</taxon>
        <taxon>Lipomycetes</taxon>
        <taxon>Lipomycetales</taxon>
        <taxon>Lipomycetaceae</taxon>
        <taxon>Lipomyces</taxon>
    </lineage>
</organism>
<dbReference type="Proteomes" id="UP001433508">
    <property type="component" value="Unassembled WGS sequence"/>
</dbReference>
<reference evidence="2" key="1">
    <citation type="journal article" date="2024" name="Front. Bioeng. Biotechnol.">
        <title>Genome-scale model development and genomic sequencing of the oleaginous clade Lipomyces.</title>
        <authorList>
            <person name="Czajka J.J."/>
            <person name="Han Y."/>
            <person name="Kim J."/>
            <person name="Mondo S.J."/>
            <person name="Hofstad B.A."/>
            <person name="Robles A."/>
            <person name="Haridas S."/>
            <person name="Riley R."/>
            <person name="LaButti K."/>
            <person name="Pangilinan J."/>
            <person name="Andreopoulos W."/>
            <person name="Lipzen A."/>
            <person name="Yan J."/>
            <person name="Wang M."/>
            <person name="Ng V."/>
            <person name="Grigoriev I.V."/>
            <person name="Spatafora J.W."/>
            <person name="Magnuson J.K."/>
            <person name="Baker S.E."/>
            <person name="Pomraning K.R."/>
        </authorList>
    </citation>
    <scope>NUCLEOTIDE SEQUENCE [LARGE SCALE GENOMIC DNA]</scope>
    <source>
        <strain evidence="2">CBS 7786</strain>
    </source>
</reference>
<keyword evidence="2" id="KW-1185">Reference proteome</keyword>
<protein>
    <submittedName>
        <fullName evidence="1">Pyridoxal phosphate-dependent transferase</fullName>
    </submittedName>
</protein>
<name>A0ACC3TA28_LIPKO</name>
<keyword evidence="1" id="KW-0808">Transferase</keyword>
<sequence length="575" mass="62627">MTQMPPIVGSSVIQVAGAAASLAMLTATHSHIVWCKVISSTSFRTASTAVFLVITARLATKSLRELRARGIIGTVKDLYKFCARNFFRFMMTLPGIKEKVNAELDKTLARMEEEMVPRGPGITRHLELPKQGWTDDLVVSELHELAQMKHSLWEAGRVSGGVYHGGEDMLKLQTEAYGMFSVANQLHPDIFPGVRKMEAEVVSMVLRMYNAPESGVGASTSGGTESLLMACLAAKMKGWHEKGIIEPEIVAPVTIHAGFDKAAYYFGIKLRHAPLDPVTYKVDLKAVRRLINSNTVLIAGSAPNFPHGIIDDIEGLSEIAVKHNIPLHVDACLGSFVIPFMEKVYSEIDSTVTVPLFDFRVKGVTSISCDTHKYGFAPKGSSVIMYRDAKLRRYQYFLATDWSGGVYASPTLAGSRPGALMAGCWATLMRIGENGYVESCRNIVSAARSIRLAIQNEFECLYVLGQPIGSVVAFSSETLNIYDIADGLLKKGWHLSALQNPAAIHIACTRLTITAVAELISDLREVVAQVETHIVAGEKKQQGDTAMLYGVAGSISTHGIVDELAVGFLDTLYKV</sequence>
<evidence type="ECO:0000313" key="2">
    <source>
        <dbReference type="Proteomes" id="UP001433508"/>
    </source>
</evidence>
<gene>
    <name evidence="1" type="ORF">V1525DRAFT_352693</name>
</gene>
<dbReference type="EMBL" id="MU971337">
    <property type="protein sequence ID" value="KAK9240793.1"/>
    <property type="molecule type" value="Genomic_DNA"/>
</dbReference>
<comment type="caution">
    <text evidence="1">The sequence shown here is derived from an EMBL/GenBank/DDBJ whole genome shotgun (WGS) entry which is preliminary data.</text>
</comment>